<keyword evidence="2" id="KW-1185">Reference proteome</keyword>
<evidence type="ECO:0000313" key="2">
    <source>
        <dbReference type="Proteomes" id="UP001269061"/>
    </source>
</evidence>
<evidence type="ECO:0000313" key="1">
    <source>
        <dbReference type="EMBL" id="MDT2771593.1"/>
    </source>
</evidence>
<sequence>MKTENWNGHEIRLYDFLDQIETISGGKYLDITKTKSTINMEKMPFSNLYECEDGRLLLETTWTEIDGIEVEKPIPVFADVKKAYGIASKEDFNEIVFLERKYDRRINND</sequence>
<gene>
    <name evidence="1" type="ORF">P7H46_12260</name>
</gene>
<dbReference type="Proteomes" id="UP001269061">
    <property type="component" value="Unassembled WGS sequence"/>
</dbReference>
<reference evidence="1 2" key="1">
    <citation type="submission" date="2023-03" db="EMBL/GenBank/DDBJ databases">
        <authorList>
            <person name="Shen W."/>
            <person name="Cai J."/>
        </authorList>
    </citation>
    <scope>NUCLEOTIDE SEQUENCE [LARGE SCALE GENOMIC DNA]</scope>
    <source>
        <strain evidence="1 2">Y59</strain>
    </source>
</reference>
<accession>A0ABU3FKI8</accession>
<dbReference type="EMBL" id="JARQAZ010000011">
    <property type="protein sequence ID" value="MDT2771593.1"/>
    <property type="molecule type" value="Genomic_DNA"/>
</dbReference>
<protein>
    <submittedName>
        <fullName evidence="1">Uncharacterized protein</fullName>
    </submittedName>
</protein>
<dbReference type="RefSeq" id="WP_311816098.1">
    <property type="nucleotide sequence ID" value="NZ_JARQAZ010000011.1"/>
</dbReference>
<comment type="caution">
    <text evidence="1">The sequence shown here is derived from an EMBL/GenBank/DDBJ whole genome shotgun (WGS) entry which is preliminary data.</text>
</comment>
<proteinExistence type="predicted"/>
<name>A0ABU3FKI8_9ENTE</name>
<organism evidence="1 2">
    <name type="scientific">Enterococcus pseudoavium</name>
    <dbReference type="NCBI Taxonomy" id="44007"/>
    <lineage>
        <taxon>Bacteria</taxon>
        <taxon>Bacillati</taxon>
        <taxon>Bacillota</taxon>
        <taxon>Bacilli</taxon>
        <taxon>Lactobacillales</taxon>
        <taxon>Enterococcaceae</taxon>
        <taxon>Enterococcus</taxon>
    </lineage>
</organism>